<keyword evidence="2" id="KW-1185">Reference proteome</keyword>
<dbReference type="EMBL" id="CACRXK020013100">
    <property type="protein sequence ID" value="CAB4024559.1"/>
    <property type="molecule type" value="Genomic_DNA"/>
</dbReference>
<evidence type="ECO:0000313" key="1">
    <source>
        <dbReference type="EMBL" id="CAB4024559.1"/>
    </source>
</evidence>
<sequence>MSTAAHQTQSSNINRYPELKLSWSGDYESLKLFVDNELNFEGTWSSIGGEKKLFKSKNVDIHWWAKKKFLRIEGKQASEVKRSILMLILHDIGSDDHNIRSSHNMCKCPEVSSDIEGVKLDVIILESTVKQQANTLVSLQETLAKLEASTTDAKSIPLDQLSKSPNNTSAECVVQCTNYNSPIASVITPTCLYFSDESEQNNTDNIIEKQNSTDSIVETLVGKYLPSHSKSNVKSCLNNTPILKNPCHDLHHNPQGIQDQLNTSQRIEKECVEICQSNTNKRYLHYHGQHNECSPHCLDLTVINPSNSGIITDDTTPMNNYQSIPTRITQRKPSRKHNKRNKNAGKDFRARTMLRDKMNFYKYYY</sequence>
<protein>
    <submittedName>
        <fullName evidence="1">Uncharacterized protein</fullName>
    </submittedName>
</protein>
<organism evidence="1 2">
    <name type="scientific">Paramuricea clavata</name>
    <name type="common">Red gorgonian</name>
    <name type="synonym">Violescent sea-whip</name>
    <dbReference type="NCBI Taxonomy" id="317549"/>
    <lineage>
        <taxon>Eukaryota</taxon>
        <taxon>Metazoa</taxon>
        <taxon>Cnidaria</taxon>
        <taxon>Anthozoa</taxon>
        <taxon>Octocorallia</taxon>
        <taxon>Malacalcyonacea</taxon>
        <taxon>Plexauridae</taxon>
        <taxon>Paramuricea</taxon>
    </lineage>
</organism>
<proteinExistence type="predicted"/>
<accession>A0A6S7KWB0</accession>
<name>A0A6S7KWB0_PARCT</name>
<dbReference type="Proteomes" id="UP001152795">
    <property type="component" value="Unassembled WGS sequence"/>
</dbReference>
<evidence type="ECO:0000313" key="2">
    <source>
        <dbReference type="Proteomes" id="UP001152795"/>
    </source>
</evidence>
<dbReference type="AlphaFoldDB" id="A0A6S7KWB0"/>
<comment type="caution">
    <text evidence="1">The sequence shown here is derived from an EMBL/GenBank/DDBJ whole genome shotgun (WGS) entry which is preliminary data.</text>
</comment>
<reference evidence="1" key="1">
    <citation type="submission" date="2020-04" db="EMBL/GenBank/DDBJ databases">
        <authorList>
            <person name="Alioto T."/>
            <person name="Alioto T."/>
            <person name="Gomez Garrido J."/>
        </authorList>
    </citation>
    <scope>NUCLEOTIDE SEQUENCE</scope>
    <source>
        <strain evidence="1">A484AB</strain>
    </source>
</reference>
<gene>
    <name evidence="1" type="ORF">PACLA_8A041775</name>
</gene>